<evidence type="ECO:0008006" key="3">
    <source>
        <dbReference type="Google" id="ProtNLM"/>
    </source>
</evidence>
<accession>A0ABX6JUT3</accession>
<proteinExistence type="predicted"/>
<sequence>MILAVMQPYLFPYIGYYQLAYHSNMFIFYDDVNYIKGGYINRNNILTRNGFQLFTIPIIKASSFKRINDLFFQEDTRKVLTSISQTYSKSPYFSSTFPLIEKILNDKNRNVANIASRSIIEVFQYIGLNLNYEFSSKINYNRENSAQEKIYELCKINNADKYVNAYGGMALYDKDEFKKRNIELGFINSIPTPYTQVNSNEFIKNASMIDILMNCSKDEIINQLNNYTVI</sequence>
<evidence type="ECO:0000313" key="2">
    <source>
        <dbReference type="Proteomes" id="UP000501338"/>
    </source>
</evidence>
<dbReference type="InterPro" id="IPR014985">
    <property type="entry name" value="WbqC"/>
</dbReference>
<name>A0ABX6JUT3_9GAMM</name>
<organism evidence="1 2">
    <name type="scientific">Proteus terrae subsp. cibarius</name>
    <dbReference type="NCBI Taxonomy" id="626774"/>
    <lineage>
        <taxon>Bacteria</taxon>
        <taxon>Pseudomonadati</taxon>
        <taxon>Pseudomonadota</taxon>
        <taxon>Gammaproteobacteria</taxon>
        <taxon>Enterobacterales</taxon>
        <taxon>Morganellaceae</taxon>
        <taxon>Proteus</taxon>
    </lineage>
</organism>
<keyword evidence="2" id="KW-1185">Reference proteome</keyword>
<reference evidence="1 2" key="1">
    <citation type="submission" date="2020-01" db="EMBL/GenBank/DDBJ databases">
        <title>The genomic epidemiology of tigecycline resistance gene tet(X) variants in a swine farm in China.</title>
        <authorList>
            <person name="Peng K."/>
            <person name="Li R."/>
        </authorList>
    </citation>
    <scope>NUCLEOTIDE SEQUENCE [LARGE SCALE GENOMIC DNA]</scope>
    <source>
        <strain evidence="1 2">ZF1</strain>
    </source>
</reference>
<gene>
    <name evidence="1" type="ORF">GTH23_16120</name>
</gene>
<protein>
    <recommendedName>
        <fullName evidence="3">WbqC family protein</fullName>
    </recommendedName>
</protein>
<dbReference type="Proteomes" id="UP000501338">
    <property type="component" value="Chromosome"/>
</dbReference>
<evidence type="ECO:0000313" key="1">
    <source>
        <dbReference type="EMBL" id="QIF91446.1"/>
    </source>
</evidence>
<dbReference type="Pfam" id="PF08889">
    <property type="entry name" value="WbqC"/>
    <property type="match status" value="1"/>
</dbReference>
<dbReference type="RefSeq" id="WP_156732965.1">
    <property type="nucleotide sequence ID" value="NZ_CP045008.1"/>
</dbReference>
<dbReference type="EMBL" id="CP047340">
    <property type="protein sequence ID" value="QIF91446.1"/>
    <property type="molecule type" value="Genomic_DNA"/>
</dbReference>